<accession>L8ECL6</accession>
<dbReference type="AlphaFoldDB" id="L8ECL6"/>
<feature type="transmembrane region" description="Helical" evidence="1">
    <location>
        <begin position="30"/>
        <end position="49"/>
    </location>
</feature>
<proteinExistence type="predicted"/>
<keyword evidence="1" id="KW-0472">Membrane</keyword>
<evidence type="ECO:0000313" key="2">
    <source>
        <dbReference type="EMBL" id="CCQ43782.1"/>
    </source>
</evidence>
<organism evidence="2">
    <name type="scientific">Homo sapiens</name>
    <name type="common">Human</name>
    <dbReference type="NCBI Taxonomy" id="9606"/>
    <lineage>
        <taxon>Eukaryota</taxon>
        <taxon>Metazoa</taxon>
        <taxon>Chordata</taxon>
        <taxon>Craniata</taxon>
        <taxon>Vertebrata</taxon>
        <taxon>Euteleostomi</taxon>
        <taxon>Mammalia</taxon>
        <taxon>Eutheria</taxon>
        <taxon>Euarchontoglires</taxon>
        <taxon>Primates</taxon>
        <taxon>Haplorrhini</taxon>
        <taxon>Catarrhini</taxon>
        <taxon>Hominidae</taxon>
        <taxon>Homo</taxon>
    </lineage>
</organism>
<dbReference type="EMBL" id="HF584285">
    <property type="protein sequence ID" value="CCQ43782.1"/>
    <property type="molecule type" value="Genomic_DNA"/>
</dbReference>
<sequence>MNQPLTQMRGFGTDKLCAVSMARHLSRLQLCKCGYFYVVYSFYHLFFHWI</sequence>
<keyword evidence="1" id="KW-1133">Transmembrane helix</keyword>
<dbReference type="ChiTaRS" id="ARHGEF39">
    <property type="organism name" value="human"/>
</dbReference>
<name>L8ECL6_HUMAN</name>
<reference evidence="2" key="1">
    <citation type="journal article" date="2013" name="PLoS ONE">
        <title>Direct detection of alternative open reading frames translation products in human significantly expands the proteome.</title>
        <authorList>
            <person name="Vanderperre B."/>
            <person name="Lucier J.-F."/>
            <person name="Motard J."/>
            <person name="Tremblay G."/>
            <person name="Vanderperre S."/>
            <person name="Wisztorski M."/>
            <person name="Salzet M."/>
            <person name="Boisvert F.-M."/>
            <person name="Roucou X."/>
        </authorList>
    </citation>
    <scope>NUCLEOTIDE SEQUENCE</scope>
</reference>
<protein>
    <submittedName>
        <fullName evidence="2">Alternative protein C9orf100</fullName>
    </submittedName>
</protein>
<evidence type="ECO:0000256" key="1">
    <source>
        <dbReference type="SAM" id="Phobius"/>
    </source>
</evidence>
<gene>
    <name evidence="2" type="primary">C9orf100</name>
</gene>
<keyword evidence="1" id="KW-0812">Transmembrane</keyword>